<dbReference type="Proteomes" id="UP001337655">
    <property type="component" value="Unassembled WGS sequence"/>
</dbReference>
<reference evidence="1 2" key="1">
    <citation type="submission" date="2023-08" db="EMBL/GenBank/DDBJ databases">
        <title>Black Yeasts Isolated from many extreme environments.</title>
        <authorList>
            <person name="Coleine C."/>
            <person name="Stajich J.E."/>
            <person name="Selbmann L."/>
        </authorList>
    </citation>
    <scope>NUCLEOTIDE SEQUENCE [LARGE SCALE GENOMIC DNA]</scope>
    <source>
        <strain evidence="1 2">CCFEE 5935</strain>
    </source>
</reference>
<gene>
    <name evidence="1" type="ORF">LTR77_004501</name>
</gene>
<keyword evidence="2" id="KW-1185">Reference proteome</keyword>
<dbReference type="GeneID" id="89925847"/>
<protein>
    <submittedName>
        <fullName evidence="1">Uncharacterized protein</fullName>
    </submittedName>
</protein>
<dbReference type="RefSeq" id="XP_064660385.1">
    <property type="nucleotide sequence ID" value="XM_064801755.1"/>
</dbReference>
<organism evidence="1 2">
    <name type="scientific">Saxophila tyrrhenica</name>
    <dbReference type="NCBI Taxonomy" id="1690608"/>
    <lineage>
        <taxon>Eukaryota</taxon>
        <taxon>Fungi</taxon>
        <taxon>Dikarya</taxon>
        <taxon>Ascomycota</taxon>
        <taxon>Pezizomycotina</taxon>
        <taxon>Dothideomycetes</taxon>
        <taxon>Dothideomycetidae</taxon>
        <taxon>Mycosphaerellales</taxon>
        <taxon>Extremaceae</taxon>
        <taxon>Saxophila</taxon>
    </lineage>
</organism>
<accession>A0AAV9PGB7</accession>
<comment type="caution">
    <text evidence="1">The sequence shown here is derived from an EMBL/GenBank/DDBJ whole genome shotgun (WGS) entry which is preliminary data.</text>
</comment>
<name>A0AAV9PGB7_9PEZI</name>
<proteinExistence type="predicted"/>
<evidence type="ECO:0000313" key="1">
    <source>
        <dbReference type="EMBL" id="KAK5171357.1"/>
    </source>
</evidence>
<dbReference type="EMBL" id="JAVRRT010000006">
    <property type="protein sequence ID" value="KAK5171357.1"/>
    <property type="molecule type" value="Genomic_DNA"/>
</dbReference>
<evidence type="ECO:0000313" key="2">
    <source>
        <dbReference type="Proteomes" id="UP001337655"/>
    </source>
</evidence>
<dbReference type="AlphaFoldDB" id="A0AAV9PGB7"/>
<sequence length="332" mass="38510">MVMMAQSSTRRPWWKSKDYSFFSIDELVAEMKRREMPFHEPEHKSKQTRAQKSTLIDRLVCNDRGAPHYDSLEDADLLQRVRERGLDRGFQKKYRSWQTHDGLVSLLKNSDKNRKFKPFARLPKDIQLAVYDHYIDALPAEPGTLSMPPLAAVSRGVREDFLTLVFQRANFQLTFIATLDENILPRVEGSEDWLLPSPKVRQLIARMTPEVAARIRKVTLGQVGHYIERRSPHSEEQWVGLKMITIAPRDKNYEVDTELLWQVKHDDDDPGIEEDMCCCPFRDGTHEGRCEPAINLGFREALMPPGTTKNGKGFRVEDFENLVQYCGLQHPW</sequence>